<dbReference type="Proteomes" id="UP001372834">
    <property type="component" value="Unassembled WGS sequence"/>
</dbReference>
<name>A0AAN8PB19_POLSC</name>
<accession>A0AAN8PB19</accession>
<evidence type="ECO:0000313" key="3">
    <source>
        <dbReference type="Proteomes" id="UP001372834"/>
    </source>
</evidence>
<protein>
    <submittedName>
        <fullName evidence="2">Uncharacterized protein</fullName>
    </submittedName>
</protein>
<gene>
    <name evidence="2" type="ORF">RUM43_006282</name>
</gene>
<evidence type="ECO:0000313" key="2">
    <source>
        <dbReference type="EMBL" id="KAK6625981.1"/>
    </source>
</evidence>
<proteinExistence type="predicted"/>
<sequence length="88" mass="10237">MEKNYKFAELEANTQVRVIGQDEEKTTRINANDRGPTTNASQTLKTKMKIPTRNENQRELGKIELEIDQRIIGHIKEINKESGERQRI</sequence>
<dbReference type="AlphaFoldDB" id="A0AAN8PB19"/>
<evidence type="ECO:0000256" key="1">
    <source>
        <dbReference type="SAM" id="MobiDB-lite"/>
    </source>
</evidence>
<reference evidence="2 3" key="1">
    <citation type="submission" date="2023-10" db="EMBL/GenBank/DDBJ databases">
        <title>Genomes of two closely related lineages of the louse Polyplax serrata with different host specificities.</title>
        <authorList>
            <person name="Martinu J."/>
            <person name="Tarabai H."/>
            <person name="Stefka J."/>
            <person name="Hypsa V."/>
        </authorList>
    </citation>
    <scope>NUCLEOTIDE SEQUENCE [LARGE SCALE GENOMIC DNA]</scope>
    <source>
        <strain evidence="2">HR10_N</strain>
    </source>
</reference>
<comment type="caution">
    <text evidence="2">The sequence shown here is derived from an EMBL/GenBank/DDBJ whole genome shotgun (WGS) entry which is preliminary data.</text>
</comment>
<dbReference type="EMBL" id="JAWJWE010000037">
    <property type="protein sequence ID" value="KAK6625981.1"/>
    <property type="molecule type" value="Genomic_DNA"/>
</dbReference>
<feature type="region of interest" description="Disordered" evidence="1">
    <location>
        <begin position="23"/>
        <end position="42"/>
    </location>
</feature>
<organism evidence="2 3">
    <name type="scientific">Polyplax serrata</name>
    <name type="common">Common mouse louse</name>
    <dbReference type="NCBI Taxonomy" id="468196"/>
    <lineage>
        <taxon>Eukaryota</taxon>
        <taxon>Metazoa</taxon>
        <taxon>Ecdysozoa</taxon>
        <taxon>Arthropoda</taxon>
        <taxon>Hexapoda</taxon>
        <taxon>Insecta</taxon>
        <taxon>Pterygota</taxon>
        <taxon>Neoptera</taxon>
        <taxon>Paraneoptera</taxon>
        <taxon>Psocodea</taxon>
        <taxon>Troctomorpha</taxon>
        <taxon>Phthiraptera</taxon>
        <taxon>Anoplura</taxon>
        <taxon>Polyplacidae</taxon>
        <taxon>Polyplax</taxon>
    </lineage>
</organism>